<keyword evidence="1" id="KW-0472">Membrane</keyword>
<keyword evidence="1" id="KW-0812">Transmembrane</keyword>
<dbReference type="EMBL" id="UOFO01000150">
    <property type="protein sequence ID" value="VAW88711.1"/>
    <property type="molecule type" value="Genomic_DNA"/>
</dbReference>
<organism evidence="2">
    <name type="scientific">hydrothermal vent metagenome</name>
    <dbReference type="NCBI Taxonomy" id="652676"/>
    <lineage>
        <taxon>unclassified sequences</taxon>
        <taxon>metagenomes</taxon>
        <taxon>ecological metagenomes</taxon>
    </lineage>
</organism>
<keyword evidence="1" id="KW-1133">Transmembrane helix</keyword>
<feature type="transmembrane region" description="Helical" evidence="1">
    <location>
        <begin position="98"/>
        <end position="120"/>
    </location>
</feature>
<dbReference type="AlphaFoldDB" id="A0A3B0ZAZ7"/>
<dbReference type="InterPro" id="IPR046162">
    <property type="entry name" value="DUF6164"/>
</dbReference>
<dbReference type="Pfam" id="PF19661">
    <property type="entry name" value="DUF6164"/>
    <property type="match status" value="1"/>
</dbReference>
<accession>A0A3B0ZAZ7</accession>
<evidence type="ECO:0000313" key="2">
    <source>
        <dbReference type="EMBL" id="VAW88711.1"/>
    </source>
</evidence>
<name>A0A3B0ZAZ7_9ZZZZ</name>
<protein>
    <recommendedName>
        <fullName evidence="3">DUF2007 domain-containing protein</fullName>
    </recommendedName>
</protein>
<proteinExistence type="predicted"/>
<reference evidence="2" key="1">
    <citation type="submission" date="2018-06" db="EMBL/GenBank/DDBJ databases">
        <authorList>
            <person name="Zhirakovskaya E."/>
        </authorList>
    </citation>
    <scope>NUCLEOTIDE SEQUENCE</scope>
</reference>
<evidence type="ECO:0008006" key="3">
    <source>
        <dbReference type="Google" id="ProtNLM"/>
    </source>
</evidence>
<gene>
    <name evidence="2" type="ORF">MNBD_GAMMA16-107</name>
</gene>
<evidence type="ECO:0000256" key="1">
    <source>
        <dbReference type="SAM" id="Phobius"/>
    </source>
</evidence>
<sequence length="123" mass="13927">MAKQLFKLRNVPDDEANDVRELLAEHQFDTYETTAGFWGTAVPAIWLKDGSQFEQARLLIDAYQKKRAAAARANYEQECKEGTARSTADIIKESPLKYGLYILGILAVLYICFVPLLSLLNRN</sequence>